<dbReference type="PANTHER" id="PTHR45626">
    <property type="entry name" value="TRANSCRIPTION TERMINATION FACTOR 2-RELATED"/>
    <property type="match status" value="1"/>
</dbReference>
<comment type="caution">
    <text evidence="5">The sequence shown here is derived from an EMBL/GenBank/DDBJ whole genome shotgun (WGS) entry which is preliminary data.</text>
</comment>
<keyword evidence="1" id="KW-0547">Nucleotide-binding</keyword>
<dbReference type="SUPFAM" id="SSF52540">
    <property type="entry name" value="P-loop containing nucleoside triphosphate hydrolases"/>
    <property type="match status" value="1"/>
</dbReference>
<evidence type="ECO:0000256" key="1">
    <source>
        <dbReference type="ARBA" id="ARBA00022741"/>
    </source>
</evidence>
<dbReference type="EMBL" id="BARS01011020">
    <property type="protein sequence ID" value="GAF99016.1"/>
    <property type="molecule type" value="Genomic_DNA"/>
</dbReference>
<dbReference type="CDD" id="cd18793">
    <property type="entry name" value="SF2_C_SNF"/>
    <property type="match status" value="1"/>
</dbReference>
<gene>
    <name evidence="5" type="ORF">S01H1_20201</name>
</gene>
<dbReference type="InterPro" id="IPR027417">
    <property type="entry name" value="P-loop_NTPase"/>
</dbReference>
<keyword evidence="3" id="KW-0067">ATP-binding</keyword>
<dbReference type="Gene3D" id="3.40.50.300">
    <property type="entry name" value="P-loop containing nucleotide triphosphate hydrolases"/>
    <property type="match status" value="1"/>
</dbReference>
<dbReference type="GO" id="GO:0016787">
    <property type="term" value="F:hydrolase activity"/>
    <property type="evidence" value="ECO:0007669"/>
    <property type="project" value="UniProtKB-KW"/>
</dbReference>
<dbReference type="GO" id="GO:0006281">
    <property type="term" value="P:DNA repair"/>
    <property type="evidence" value="ECO:0007669"/>
    <property type="project" value="TreeGrafter"/>
</dbReference>
<feature type="domain" description="Helicase C-terminal" evidence="4">
    <location>
        <begin position="24"/>
        <end position="92"/>
    </location>
</feature>
<dbReference type="GO" id="GO:0005634">
    <property type="term" value="C:nucleus"/>
    <property type="evidence" value="ECO:0007669"/>
    <property type="project" value="TreeGrafter"/>
</dbReference>
<dbReference type="InterPro" id="IPR050628">
    <property type="entry name" value="SNF2_RAD54_helicase_TF"/>
</dbReference>
<sequence>IDGRSRAAEKRFSTLSLPTEADVRSVCQKWKNIPADIYAHIDKFMAPQVCLVQIQAASEGLNLQHFQEIYFTSPWWNPALEDQAIARAHRIGQNQKVEVFRFAMENFGGQSLSLDQYCMIVQEKKRELMNFFQ</sequence>
<dbReference type="InterPro" id="IPR049730">
    <property type="entry name" value="SNF2/RAD54-like_C"/>
</dbReference>
<protein>
    <recommendedName>
        <fullName evidence="4">Helicase C-terminal domain-containing protein</fullName>
    </recommendedName>
</protein>
<reference evidence="5" key="1">
    <citation type="journal article" date="2014" name="Front. Microbiol.">
        <title>High frequency of phylogenetically diverse reductive dehalogenase-homologous genes in deep subseafloor sedimentary metagenomes.</title>
        <authorList>
            <person name="Kawai M."/>
            <person name="Futagami T."/>
            <person name="Toyoda A."/>
            <person name="Takaki Y."/>
            <person name="Nishi S."/>
            <person name="Hori S."/>
            <person name="Arai W."/>
            <person name="Tsubouchi T."/>
            <person name="Morono Y."/>
            <person name="Uchiyama I."/>
            <person name="Ito T."/>
            <person name="Fujiyama A."/>
            <person name="Inagaki F."/>
            <person name="Takami H."/>
        </authorList>
    </citation>
    <scope>NUCLEOTIDE SEQUENCE</scope>
    <source>
        <strain evidence="5">Expedition CK06-06</strain>
    </source>
</reference>
<name>X0UIA7_9ZZZZ</name>
<dbReference type="GO" id="GO:0005524">
    <property type="term" value="F:ATP binding"/>
    <property type="evidence" value="ECO:0007669"/>
    <property type="project" value="UniProtKB-KW"/>
</dbReference>
<evidence type="ECO:0000256" key="2">
    <source>
        <dbReference type="ARBA" id="ARBA00022801"/>
    </source>
</evidence>
<dbReference type="InterPro" id="IPR001650">
    <property type="entry name" value="Helicase_C-like"/>
</dbReference>
<evidence type="ECO:0000256" key="3">
    <source>
        <dbReference type="ARBA" id="ARBA00022840"/>
    </source>
</evidence>
<proteinExistence type="predicted"/>
<organism evidence="5">
    <name type="scientific">marine sediment metagenome</name>
    <dbReference type="NCBI Taxonomy" id="412755"/>
    <lineage>
        <taxon>unclassified sequences</taxon>
        <taxon>metagenomes</taxon>
        <taxon>ecological metagenomes</taxon>
    </lineage>
</organism>
<accession>X0UIA7</accession>
<keyword evidence="2" id="KW-0378">Hydrolase</keyword>
<dbReference type="GO" id="GO:0008094">
    <property type="term" value="F:ATP-dependent activity, acting on DNA"/>
    <property type="evidence" value="ECO:0007669"/>
    <property type="project" value="TreeGrafter"/>
</dbReference>
<dbReference type="Pfam" id="PF00271">
    <property type="entry name" value="Helicase_C"/>
    <property type="match status" value="1"/>
</dbReference>
<dbReference type="AlphaFoldDB" id="X0UIA7"/>
<evidence type="ECO:0000313" key="5">
    <source>
        <dbReference type="EMBL" id="GAF99016.1"/>
    </source>
</evidence>
<dbReference type="SMART" id="SM00490">
    <property type="entry name" value="HELICc"/>
    <property type="match status" value="1"/>
</dbReference>
<feature type="non-terminal residue" evidence="5">
    <location>
        <position position="1"/>
    </location>
</feature>
<evidence type="ECO:0000259" key="4">
    <source>
        <dbReference type="SMART" id="SM00490"/>
    </source>
</evidence>